<dbReference type="Pfam" id="PF02518">
    <property type="entry name" value="HATPase_c"/>
    <property type="match status" value="1"/>
</dbReference>
<feature type="domain" description="PAC" evidence="15">
    <location>
        <begin position="328"/>
        <end position="379"/>
    </location>
</feature>
<reference evidence="16 17" key="1">
    <citation type="submission" date="2024-09" db="EMBL/GenBank/DDBJ databases">
        <authorList>
            <person name="Sun Q."/>
            <person name="Mori K."/>
        </authorList>
    </citation>
    <scope>NUCLEOTIDE SEQUENCE [LARGE SCALE GENOMIC DNA]</scope>
    <source>
        <strain evidence="16 17">CECT 8286</strain>
    </source>
</reference>
<dbReference type="SUPFAM" id="SSF55785">
    <property type="entry name" value="PYP-like sensor domain (PAS domain)"/>
    <property type="match status" value="1"/>
</dbReference>
<dbReference type="Gene3D" id="1.20.5.1930">
    <property type="match status" value="1"/>
</dbReference>
<evidence type="ECO:0000256" key="5">
    <source>
        <dbReference type="ARBA" id="ARBA00022679"/>
    </source>
</evidence>
<comment type="caution">
    <text evidence="16">The sequence shown here is derived from an EMBL/GenBank/DDBJ whole genome shotgun (WGS) entry which is preliminary data.</text>
</comment>
<keyword evidence="7" id="KW-0547">Nucleotide-binding</keyword>
<keyword evidence="11" id="KW-0902">Two-component regulatory system</keyword>
<dbReference type="CDD" id="cd16917">
    <property type="entry name" value="HATPase_UhpB-NarQ-NarX-like"/>
    <property type="match status" value="1"/>
</dbReference>
<sequence length="605" mass="68786">MNDRSSSLDTSTFNRLRRLYIFALGAIACSVIISQIIVRNFLIDQQDDSSVINVAGRQRMLSQKLNKEVLLIAHATDFSERLVLKDTLKKTLAQWKISHTALLQGSDSLELSGTNSDKIVALFDRIQTPFSEMYDASISIISLLEKEPNTEQNQLTPYVNQVNPNAFRFLSLMDTIVNQYDSEANEKVNLLSKWELFLMIFTLLLLVLEFLFIFKPTARMVKKTITRLLRSEKRAINTAQEADFLRKENEKSVKELRVLNQTMDKTLLFARVTPEGAILHIGEKFSKLFEQSAFKINLNSNFSELISTVKNDQQYVEHILKTYNKSGWQGEIKAVKNSGEILWLEMYLIPINSKSEKSEILIIASDITEKKQAQLDLESLTKSSYEEKMNQQKIISSKIIENQEKEQNRIAKDIHDGIGQMLTGLKYNLESVNLNDLEKAASKIEHLKSLTGDIIQGVRAATFNLTPPELSDYGIVPALSKLTQELSRLTGKKIELYNRTNFNKRLDSLVEINMYRITQEAINNAIKYADSTYILVSISHSEHILSITIDDDGKGFDINRPKNIRTGVGGMGMTFMNERINYIDGRLFINSSEASGTRITLNIPI</sequence>
<keyword evidence="12 13" id="KW-0472">Membrane</keyword>
<dbReference type="InterPro" id="IPR000700">
    <property type="entry name" value="PAS-assoc_C"/>
</dbReference>
<dbReference type="EC" id="2.7.13.3" evidence="3"/>
<evidence type="ECO:0000256" key="10">
    <source>
        <dbReference type="ARBA" id="ARBA00022989"/>
    </source>
</evidence>
<evidence type="ECO:0000256" key="6">
    <source>
        <dbReference type="ARBA" id="ARBA00022692"/>
    </source>
</evidence>
<keyword evidence="9" id="KW-0067">ATP-binding</keyword>
<evidence type="ECO:0000256" key="4">
    <source>
        <dbReference type="ARBA" id="ARBA00022553"/>
    </source>
</evidence>
<keyword evidence="5" id="KW-0808">Transferase</keyword>
<evidence type="ECO:0000256" key="7">
    <source>
        <dbReference type="ARBA" id="ARBA00022741"/>
    </source>
</evidence>
<evidence type="ECO:0000256" key="8">
    <source>
        <dbReference type="ARBA" id="ARBA00022777"/>
    </source>
</evidence>
<evidence type="ECO:0000256" key="11">
    <source>
        <dbReference type="ARBA" id="ARBA00023012"/>
    </source>
</evidence>
<dbReference type="Pfam" id="PF07730">
    <property type="entry name" value="HisKA_3"/>
    <property type="match status" value="1"/>
</dbReference>
<dbReference type="Gene3D" id="3.30.565.10">
    <property type="entry name" value="Histidine kinase-like ATPase, C-terminal domain"/>
    <property type="match status" value="1"/>
</dbReference>
<dbReference type="PROSITE" id="PS50113">
    <property type="entry name" value="PAC"/>
    <property type="match status" value="1"/>
</dbReference>
<dbReference type="Gene3D" id="3.30.450.20">
    <property type="entry name" value="PAS domain"/>
    <property type="match status" value="1"/>
</dbReference>
<dbReference type="InterPro" id="IPR000014">
    <property type="entry name" value="PAS"/>
</dbReference>
<evidence type="ECO:0000256" key="1">
    <source>
        <dbReference type="ARBA" id="ARBA00000085"/>
    </source>
</evidence>
<accession>A0ABV5F4H2</accession>
<evidence type="ECO:0000256" key="12">
    <source>
        <dbReference type="ARBA" id="ARBA00023136"/>
    </source>
</evidence>
<evidence type="ECO:0000259" key="15">
    <source>
        <dbReference type="PROSITE" id="PS50113"/>
    </source>
</evidence>
<dbReference type="SUPFAM" id="SSF55874">
    <property type="entry name" value="ATPase domain of HSP90 chaperone/DNA topoisomerase II/histidine kinase"/>
    <property type="match status" value="1"/>
</dbReference>
<protein>
    <recommendedName>
        <fullName evidence="3">histidine kinase</fullName>
        <ecNumber evidence="3">2.7.13.3</ecNumber>
    </recommendedName>
</protein>
<dbReference type="RefSeq" id="WP_382383931.1">
    <property type="nucleotide sequence ID" value="NZ_JBHMEZ010000013.1"/>
</dbReference>
<evidence type="ECO:0000256" key="9">
    <source>
        <dbReference type="ARBA" id="ARBA00022840"/>
    </source>
</evidence>
<keyword evidence="17" id="KW-1185">Reference proteome</keyword>
<dbReference type="InterPro" id="IPR050482">
    <property type="entry name" value="Sensor_HK_TwoCompSys"/>
</dbReference>
<evidence type="ECO:0000256" key="13">
    <source>
        <dbReference type="SAM" id="Phobius"/>
    </source>
</evidence>
<dbReference type="InterPro" id="IPR003594">
    <property type="entry name" value="HATPase_dom"/>
</dbReference>
<dbReference type="InterPro" id="IPR029095">
    <property type="entry name" value="NarX-like_N"/>
</dbReference>
<evidence type="ECO:0000256" key="2">
    <source>
        <dbReference type="ARBA" id="ARBA00004141"/>
    </source>
</evidence>
<evidence type="ECO:0000313" key="17">
    <source>
        <dbReference type="Proteomes" id="UP001589605"/>
    </source>
</evidence>
<dbReference type="PROSITE" id="PS50109">
    <property type="entry name" value="HIS_KIN"/>
    <property type="match status" value="1"/>
</dbReference>
<dbReference type="SMART" id="SM00387">
    <property type="entry name" value="HATPase_c"/>
    <property type="match status" value="1"/>
</dbReference>
<name>A0ABV5F4H2_9FLAO</name>
<comment type="subcellular location">
    <subcellularLocation>
        <location evidence="2">Membrane</location>
        <topology evidence="2">Multi-pass membrane protein</topology>
    </subcellularLocation>
</comment>
<dbReference type="NCBIfam" id="TIGR00229">
    <property type="entry name" value="sensory_box"/>
    <property type="match status" value="1"/>
</dbReference>
<feature type="domain" description="Histidine kinase" evidence="14">
    <location>
        <begin position="413"/>
        <end position="605"/>
    </location>
</feature>
<dbReference type="InterPro" id="IPR035965">
    <property type="entry name" value="PAS-like_dom_sf"/>
</dbReference>
<proteinExistence type="predicted"/>
<evidence type="ECO:0000259" key="14">
    <source>
        <dbReference type="PROSITE" id="PS50109"/>
    </source>
</evidence>
<evidence type="ECO:0000313" key="16">
    <source>
        <dbReference type="EMBL" id="MFB9054339.1"/>
    </source>
</evidence>
<dbReference type="PANTHER" id="PTHR24421">
    <property type="entry name" value="NITRATE/NITRITE SENSOR PROTEIN NARX-RELATED"/>
    <property type="match status" value="1"/>
</dbReference>
<gene>
    <name evidence="16" type="ORF">ACFFVB_14725</name>
</gene>
<comment type="catalytic activity">
    <reaction evidence="1">
        <text>ATP + protein L-histidine = ADP + protein N-phospho-L-histidine.</text>
        <dbReference type="EC" id="2.7.13.3"/>
    </reaction>
</comment>
<keyword evidence="4" id="KW-0597">Phosphoprotein</keyword>
<keyword evidence="8" id="KW-0418">Kinase</keyword>
<dbReference type="PANTHER" id="PTHR24421:SF10">
    <property type="entry name" value="NITRATE_NITRITE SENSOR PROTEIN NARQ"/>
    <property type="match status" value="1"/>
</dbReference>
<dbReference type="InterPro" id="IPR011712">
    <property type="entry name" value="Sig_transdc_His_kin_sub3_dim/P"/>
</dbReference>
<keyword evidence="6 13" id="KW-0812">Transmembrane</keyword>
<dbReference type="Pfam" id="PF13426">
    <property type="entry name" value="PAS_9"/>
    <property type="match status" value="1"/>
</dbReference>
<evidence type="ECO:0000256" key="3">
    <source>
        <dbReference type="ARBA" id="ARBA00012438"/>
    </source>
</evidence>
<dbReference type="EMBL" id="JBHMEZ010000013">
    <property type="protein sequence ID" value="MFB9054339.1"/>
    <property type="molecule type" value="Genomic_DNA"/>
</dbReference>
<dbReference type="InterPro" id="IPR005467">
    <property type="entry name" value="His_kinase_dom"/>
</dbReference>
<organism evidence="16 17">
    <name type="scientific">Formosa undariae</name>
    <dbReference type="NCBI Taxonomy" id="1325436"/>
    <lineage>
        <taxon>Bacteria</taxon>
        <taxon>Pseudomonadati</taxon>
        <taxon>Bacteroidota</taxon>
        <taxon>Flavobacteriia</taxon>
        <taxon>Flavobacteriales</taxon>
        <taxon>Flavobacteriaceae</taxon>
        <taxon>Formosa</taxon>
    </lineage>
</organism>
<dbReference type="Proteomes" id="UP001589605">
    <property type="component" value="Unassembled WGS sequence"/>
</dbReference>
<dbReference type="InterPro" id="IPR036890">
    <property type="entry name" value="HATPase_C_sf"/>
</dbReference>
<feature type="transmembrane region" description="Helical" evidence="13">
    <location>
        <begin position="196"/>
        <end position="214"/>
    </location>
</feature>
<feature type="transmembrane region" description="Helical" evidence="13">
    <location>
        <begin position="20"/>
        <end position="38"/>
    </location>
</feature>
<keyword evidence="10 13" id="KW-1133">Transmembrane helix</keyword>
<dbReference type="PROSITE" id="PS51257">
    <property type="entry name" value="PROKAR_LIPOPROTEIN"/>
    <property type="match status" value="1"/>
</dbReference>
<dbReference type="Pfam" id="PF13675">
    <property type="entry name" value="PilJ"/>
    <property type="match status" value="1"/>
</dbReference>